<dbReference type="InterPro" id="IPR013559">
    <property type="entry name" value="YheO"/>
</dbReference>
<sequence length="227" mass="25931">MKSIDEQKELFTKILDMLEQHFGQSCEIVLHDLTREYDHTIVDIRNGHITGRKVGDCGSNLGLEVLRGTVVNGDRFNYISHTTDAKILRSSSIYFHDDQQRTIGSICINTDITESVRCEAYLHALNNYSLQTNEKPEIFATDVKQLLEHFLQEGERLVGKPAALMDKADRNQFLQYLDANGAFLITKRSERVCEFLGISRYTLYSCLEKLRGNGKNPEKAEERQDPA</sequence>
<name>A0A9D1CJ25_9FIRM</name>
<dbReference type="PANTHER" id="PTHR35568:SF1">
    <property type="entry name" value="TRANSCRIPTIONAL REGULATOR DAUR"/>
    <property type="match status" value="1"/>
</dbReference>
<evidence type="ECO:0000313" key="4">
    <source>
        <dbReference type="Proteomes" id="UP000886819"/>
    </source>
</evidence>
<accession>A0A9D1CJ25</accession>
<evidence type="ECO:0000313" key="3">
    <source>
        <dbReference type="EMBL" id="HIQ62943.1"/>
    </source>
</evidence>
<dbReference type="InterPro" id="IPR039445">
    <property type="entry name" value="DauR-like_HTH"/>
</dbReference>
<protein>
    <submittedName>
        <fullName evidence="3">Transcriptional regulator</fullName>
    </submittedName>
</protein>
<dbReference type="Pfam" id="PF08348">
    <property type="entry name" value="PAS_6"/>
    <property type="match status" value="1"/>
</dbReference>
<dbReference type="Proteomes" id="UP000886819">
    <property type="component" value="Unassembled WGS sequence"/>
</dbReference>
<dbReference type="EMBL" id="DVFI01000079">
    <property type="protein sequence ID" value="HIQ62943.1"/>
    <property type="molecule type" value="Genomic_DNA"/>
</dbReference>
<proteinExistence type="predicted"/>
<reference evidence="3" key="2">
    <citation type="journal article" date="2021" name="PeerJ">
        <title>Extensive microbial diversity within the chicken gut microbiome revealed by metagenomics and culture.</title>
        <authorList>
            <person name="Gilroy R."/>
            <person name="Ravi A."/>
            <person name="Getino M."/>
            <person name="Pursley I."/>
            <person name="Horton D.L."/>
            <person name="Alikhan N.F."/>
            <person name="Baker D."/>
            <person name="Gharbi K."/>
            <person name="Hall N."/>
            <person name="Watson M."/>
            <person name="Adriaenssens E.M."/>
            <person name="Foster-Nyarko E."/>
            <person name="Jarju S."/>
            <person name="Secka A."/>
            <person name="Antonio M."/>
            <person name="Oren A."/>
            <person name="Chaudhuri R.R."/>
            <person name="La Ragione R."/>
            <person name="Hildebrand F."/>
            <person name="Pallen M.J."/>
        </authorList>
    </citation>
    <scope>NUCLEOTIDE SEQUENCE</scope>
    <source>
        <strain evidence="3">ChiHile30-977</strain>
    </source>
</reference>
<dbReference type="InterPro" id="IPR039446">
    <property type="entry name" value="DauR-like"/>
</dbReference>
<evidence type="ECO:0000259" key="2">
    <source>
        <dbReference type="Pfam" id="PF13309"/>
    </source>
</evidence>
<dbReference type="PANTHER" id="PTHR35568">
    <property type="entry name" value="TRANSCRIPTIONAL REGULATOR DAUR"/>
    <property type="match status" value="1"/>
</dbReference>
<feature type="domain" description="YheO-like" evidence="1">
    <location>
        <begin position="11"/>
        <end position="118"/>
    </location>
</feature>
<comment type="caution">
    <text evidence="3">The sequence shown here is derived from an EMBL/GenBank/DDBJ whole genome shotgun (WGS) entry which is preliminary data.</text>
</comment>
<organism evidence="3 4">
    <name type="scientific">Candidatus Avichristensenella intestinipullorum</name>
    <dbReference type="NCBI Taxonomy" id="2840693"/>
    <lineage>
        <taxon>Bacteria</taxon>
        <taxon>Bacillati</taxon>
        <taxon>Bacillota</taxon>
        <taxon>Clostridia</taxon>
        <taxon>Candidatus Avichristensenella</taxon>
    </lineage>
</organism>
<dbReference type="Pfam" id="PF13309">
    <property type="entry name" value="HTH_22"/>
    <property type="match status" value="1"/>
</dbReference>
<gene>
    <name evidence="3" type="ORF">IAA66_05075</name>
</gene>
<reference evidence="3" key="1">
    <citation type="submission" date="2020-10" db="EMBL/GenBank/DDBJ databases">
        <authorList>
            <person name="Gilroy R."/>
        </authorList>
    </citation>
    <scope>NUCLEOTIDE SEQUENCE</scope>
    <source>
        <strain evidence="3">ChiHile30-977</strain>
    </source>
</reference>
<feature type="domain" description="Transcriptional regulator DauR-like HTH" evidence="2">
    <location>
        <begin position="147"/>
        <end position="207"/>
    </location>
</feature>
<evidence type="ECO:0000259" key="1">
    <source>
        <dbReference type="Pfam" id="PF08348"/>
    </source>
</evidence>
<dbReference type="AlphaFoldDB" id="A0A9D1CJ25"/>